<keyword evidence="9" id="KW-1185">Reference proteome</keyword>
<gene>
    <name evidence="8" type="ORF">CAC42_1892</name>
</gene>
<evidence type="ECO:0000256" key="5">
    <source>
        <dbReference type="RuleBase" id="RU361180"/>
    </source>
</evidence>
<dbReference type="PROSITE" id="PS00927">
    <property type="entry name" value="TREHALASE_1"/>
    <property type="match status" value="1"/>
</dbReference>
<comment type="catalytic activity">
    <reaction evidence="1 5">
        <text>alpha,alpha-trehalose + H2O = alpha-D-glucose + beta-D-glucose</text>
        <dbReference type="Rhea" id="RHEA:32675"/>
        <dbReference type="ChEBI" id="CHEBI:15377"/>
        <dbReference type="ChEBI" id="CHEBI:15903"/>
        <dbReference type="ChEBI" id="CHEBI:16551"/>
        <dbReference type="ChEBI" id="CHEBI:17925"/>
        <dbReference type="EC" id="3.2.1.28"/>
    </reaction>
</comment>
<dbReference type="GO" id="GO:0005993">
    <property type="term" value="P:trehalose catabolic process"/>
    <property type="evidence" value="ECO:0007669"/>
    <property type="project" value="InterPro"/>
</dbReference>
<dbReference type="GO" id="GO:0004555">
    <property type="term" value="F:alpha,alpha-trehalase activity"/>
    <property type="evidence" value="ECO:0007669"/>
    <property type="project" value="UniProtKB-EC"/>
</dbReference>
<organism evidence="8 9">
    <name type="scientific">Sphaceloma murrayae</name>
    <dbReference type="NCBI Taxonomy" id="2082308"/>
    <lineage>
        <taxon>Eukaryota</taxon>
        <taxon>Fungi</taxon>
        <taxon>Dikarya</taxon>
        <taxon>Ascomycota</taxon>
        <taxon>Pezizomycotina</taxon>
        <taxon>Dothideomycetes</taxon>
        <taxon>Dothideomycetidae</taxon>
        <taxon>Myriangiales</taxon>
        <taxon>Elsinoaceae</taxon>
        <taxon>Sphaceloma</taxon>
    </lineage>
</organism>
<dbReference type="Pfam" id="PF01204">
    <property type="entry name" value="Trehalase"/>
    <property type="match status" value="1"/>
</dbReference>
<dbReference type="Proteomes" id="UP000243797">
    <property type="component" value="Unassembled WGS sequence"/>
</dbReference>
<dbReference type="Gene3D" id="1.50.10.10">
    <property type="match status" value="1"/>
</dbReference>
<comment type="caution">
    <text evidence="8">The sequence shown here is derived from an EMBL/GenBank/DDBJ whole genome shotgun (WGS) entry which is preliminary data.</text>
</comment>
<protein>
    <recommendedName>
        <fullName evidence="5">Trehalase</fullName>
        <ecNumber evidence="5">3.2.1.28</ecNumber>
    </recommendedName>
    <alternativeName>
        <fullName evidence="5">Alpha-trehalose glucohydrolase</fullName>
    </alternativeName>
</protein>
<dbReference type="GO" id="GO:0005509">
    <property type="term" value="F:calcium ion binding"/>
    <property type="evidence" value="ECO:0007669"/>
    <property type="project" value="InterPro"/>
</dbReference>
<dbReference type="Pfam" id="PF07492">
    <property type="entry name" value="Trehalase_Ca-bi"/>
    <property type="match status" value="1"/>
</dbReference>
<evidence type="ECO:0000313" key="9">
    <source>
        <dbReference type="Proteomes" id="UP000243797"/>
    </source>
</evidence>
<dbReference type="OrthoDB" id="3542292at2759"/>
<accession>A0A2K1QVT3</accession>
<dbReference type="InterPro" id="IPR008928">
    <property type="entry name" value="6-hairpin_glycosidase_sf"/>
</dbReference>
<dbReference type="PROSITE" id="PS00928">
    <property type="entry name" value="TREHALASE_2"/>
    <property type="match status" value="1"/>
</dbReference>
<feature type="region of interest" description="Disordered" evidence="6">
    <location>
        <begin position="791"/>
        <end position="846"/>
    </location>
</feature>
<sequence length="846" mass="96271">MSAQKSDPQVTQHQGLHEFHHHQPVTNESFPAFCEERAAEHQSAGHHAAAEPPLPHPLHTAYHRPDFLSHRSQEKVRTFSVFHSNHRKNEEGAKYAPPRRFSNDIERGRDVEFEVRVEETLKQLIDREDTDKNVQITIEDKGPKWINLGTLASEGYLKRDIRTTYHLSNLLQELTFAKEKGLKCIILSESRINENPVSRLSRMIKDDFWKNLTRQIDGGNVAVVGRDPKDWNAHPRPRIYIPRGAPEQHAYYTRIAKEHPEVDLDVQWLAEDPSNEEYVRDLNDAPGLLALEMERIHDTKEGEPDFRGLPFVVPGGRFNELYGWDSYMESLGLIIHNKVHLAKNMVQHFCFCIKHYGKILNANRTYYLCRTQPPFLTDMAIRVYEKIKQEPGAKDFLRTAILAAIKEYYNVWMSSPRYDPESGLSRYRAQGLGVPPETEASHFEHVLSPYAKKHNLSYQDFIRAYNYGKLHEPELDNFFLHDRAVRESGHDTSYRLENVAADLAVVDLNSCLYKYETDIAHIIATEFDGHLSVPADFCAKQHTPGCVETPATWTQRAAHRKALMDKFMWDEATGMYFDYDTHLRKQTGYESATTFWALWAGIASPAQASAMVKRALPLFEVGGGLVSGTEKSRGVISLSRPNRQWDYPFGWAPQQILAWHGLQRYGFEDEAKRLAYRWCHMVTRAFVDFNGVVVEKYNVTDPKRPHIVAAEYGNQGSDFKGAPKEGFGWVNASYIVGLNILDQSMRRRLGALATWNEYRDSKLPRHRASASHADAPAVGPHVAGTQVMQPVPKEQHSQDKGSSGEGHDEQHGEGHGKHGGAPPGTRQAALAAVMDGGSDWRDQEVF</sequence>
<evidence type="ECO:0000256" key="4">
    <source>
        <dbReference type="ARBA" id="ARBA00023295"/>
    </source>
</evidence>
<evidence type="ECO:0000256" key="2">
    <source>
        <dbReference type="ARBA" id="ARBA00005615"/>
    </source>
</evidence>
<evidence type="ECO:0000313" key="8">
    <source>
        <dbReference type="EMBL" id="PNS19156.1"/>
    </source>
</evidence>
<evidence type="ECO:0000256" key="3">
    <source>
        <dbReference type="ARBA" id="ARBA00022801"/>
    </source>
</evidence>
<dbReference type="STRING" id="2082308.A0A2K1QVT3"/>
<proteinExistence type="inferred from homology"/>
<keyword evidence="4 5" id="KW-0326">Glycosidase</keyword>
<name>A0A2K1QVT3_9PEZI</name>
<keyword evidence="3 5" id="KW-0378">Hydrolase</keyword>
<dbReference type="FunCoup" id="A0A2K1QVT3">
    <property type="interactions" value="287"/>
</dbReference>
<evidence type="ECO:0000259" key="7">
    <source>
        <dbReference type="Pfam" id="PF07492"/>
    </source>
</evidence>
<feature type="compositionally biased region" description="Basic and acidic residues" evidence="6">
    <location>
        <begin position="805"/>
        <end position="816"/>
    </location>
</feature>
<dbReference type="PRINTS" id="PR00744">
    <property type="entry name" value="GLHYDRLASE37"/>
</dbReference>
<dbReference type="PANTHER" id="PTHR23403">
    <property type="entry name" value="TREHALASE"/>
    <property type="match status" value="1"/>
</dbReference>
<dbReference type="InterPro" id="IPR018232">
    <property type="entry name" value="Glyco_hydro_37_CS"/>
</dbReference>
<dbReference type="AlphaFoldDB" id="A0A2K1QVT3"/>
<dbReference type="SUPFAM" id="SSF48208">
    <property type="entry name" value="Six-hairpin glycosidases"/>
    <property type="match status" value="1"/>
</dbReference>
<evidence type="ECO:0000256" key="1">
    <source>
        <dbReference type="ARBA" id="ARBA00001576"/>
    </source>
</evidence>
<evidence type="ECO:0000256" key="6">
    <source>
        <dbReference type="SAM" id="MobiDB-lite"/>
    </source>
</evidence>
<dbReference type="InterPro" id="IPR001661">
    <property type="entry name" value="Glyco_hydro_37"/>
</dbReference>
<feature type="region of interest" description="Disordered" evidence="6">
    <location>
        <begin position="1"/>
        <end position="24"/>
    </location>
</feature>
<dbReference type="InParanoid" id="A0A2K1QVT3"/>
<dbReference type="InterPro" id="IPR012341">
    <property type="entry name" value="6hp_glycosidase-like_sf"/>
</dbReference>
<dbReference type="GO" id="GO:0005737">
    <property type="term" value="C:cytoplasm"/>
    <property type="evidence" value="ECO:0007669"/>
    <property type="project" value="InterPro"/>
</dbReference>
<dbReference type="InterPro" id="IPR011120">
    <property type="entry name" value="Trehalase_Ca-bd"/>
</dbReference>
<feature type="region of interest" description="Disordered" evidence="6">
    <location>
        <begin position="38"/>
        <end position="62"/>
    </location>
</feature>
<comment type="similarity">
    <text evidence="2 5">Belongs to the glycosyl hydrolase 37 family.</text>
</comment>
<dbReference type="PANTHER" id="PTHR23403:SF6">
    <property type="entry name" value="CYTOSOLIC NEUTRAL TREHALASE-RELATED"/>
    <property type="match status" value="1"/>
</dbReference>
<dbReference type="EC" id="3.2.1.28" evidence="5"/>
<feature type="compositionally biased region" description="Polar residues" evidence="6">
    <location>
        <begin position="1"/>
        <end position="14"/>
    </location>
</feature>
<feature type="domain" description="Neutral trehalase Ca2+ binding" evidence="7">
    <location>
        <begin position="121"/>
        <end position="150"/>
    </location>
</feature>
<reference evidence="8 9" key="1">
    <citation type="submission" date="2017-06" db="EMBL/GenBank/DDBJ databases">
        <title>Draft genome sequence of a variant of Elsinoe murrayae.</title>
        <authorList>
            <person name="Cheng Q."/>
        </authorList>
    </citation>
    <scope>NUCLEOTIDE SEQUENCE [LARGE SCALE GENOMIC DNA]</scope>
    <source>
        <strain evidence="8 9">CQ-2017a</strain>
    </source>
</reference>
<dbReference type="EMBL" id="NKHZ01000033">
    <property type="protein sequence ID" value="PNS19156.1"/>
    <property type="molecule type" value="Genomic_DNA"/>
</dbReference>